<gene>
    <name evidence="3" type="ORF">GPM918_LOCUS296</name>
    <name evidence="4" type="ORF">SRO942_LOCUS297</name>
</gene>
<dbReference type="EMBL" id="CAJNOQ010000020">
    <property type="protein sequence ID" value="CAF0741525.1"/>
    <property type="molecule type" value="Genomic_DNA"/>
</dbReference>
<evidence type="ECO:0000313" key="5">
    <source>
        <dbReference type="Proteomes" id="UP000663829"/>
    </source>
</evidence>
<feature type="region of interest" description="Disordered" evidence="2">
    <location>
        <begin position="474"/>
        <end position="506"/>
    </location>
</feature>
<comment type="caution">
    <text evidence="3">The sequence shown here is derived from an EMBL/GenBank/DDBJ whole genome shotgun (WGS) entry which is preliminary data.</text>
</comment>
<feature type="compositionally biased region" description="Basic and acidic residues" evidence="2">
    <location>
        <begin position="347"/>
        <end position="359"/>
    </location>
</feature>
<dbReference type="AlphaFoldDB" id="A0A813NWF0"/>
<dbReference type="EMBL" id="CAJOBC010000020">
    <property type="protein sequence ID" value="CAF3519874.1"/>
    <property type="molecule type" value="Genomic_DNA"/>
</dbReference>
<proteinExistence type="predicted"/>
<evidence type="ECO:0000313" key="3">
    <source>
        <dbReference type="EMBL" id="CAF0741525.1"/>
    </source>
</evidence>
<evidence type="ECO:0000256" key="2">
    <source>
        <dbReference type="SAM" id="MobiDB-lite"/>
    </source>
</evidence>
<evidence type="ECO:0000313" key="4">
    <source>
        <dbReference type="EMBL" id="CAF3519874.1"/>
    </source>
</evidence>
<feature type="compositionally biased region" description="Low complexity" evidence="2">
    <location>
        <begin position="11"/>
        <end position="34"/>
    </location>
</feature>
<feature type="region of interest" description="Disordered" evidence="2">
    <location>
        <begin position="331"/>
        <end position="404"/>
    </location>
</feature>
<evidence type="ECO:0000256" key="1">
    <source>
        <dbReference type="SAM" id="Coils"/>
    </source>
</evidence>
<feature type="compositionally biased region" description="Low complexity" evidence="2">
    <location>
        <begin position="214"/>
        <end position="224"/>
    </location>
</feature>
<feature type="region of interest" description="Disordered" evidence="2">
    <location>
        <begin position="213"/>
        <end position="245"/>
    </location>
</feature>
<name>A0A813NWF0_9BILA</name>
<keyword evidence="5" id="KW-1185">Reference proteome</keyword>
<feature type="compositionally biased region" description="Low complexity" evidence="2">
    <location>
        <begin position="474"/>
        <end position="498"/>
    </location>
</feature>
<reference evidence="3" key="1">
    <citation type="submission" date="2021-02" db="EMBL/GenBank/DDBJ databases">
        <authorList>
            <person name="Nowell W R."/>
        </authorList>
    </citation>
    <scope>NUCLEOTIDE SEQUENCE</scope>
</reference>
<organism evidence="3 5">
    <name type="scientific">Didymodactylos carnosus</name>
    <dbReference type="NCBI Taxonomy" id="1234261"/>
    <lineage>
        <taxon>Eukaryota</taxon>
        <taxon>Metazoa</taxon>
        <taxon>Spiralia</taxon>
        <taxon>Gnathifera</taxon>
        <taxon>Rotifera</taxon>
        <taxon>Eurotatoria</taxon>
        <taxon>Bdelloidea</taxon>
        <taxon>Philodinida</taxon>
        <taxon>Philodinidae</taxon>
        <taxon>Didymodactylos</taxon>
    </lineage>
</organism>
<dbReference type="Proteomes" id="UP000681722">
    <property type="component" value="Unassembled WGS sequence"/>
</dbReference>
<dbReference type="OrthoDB" id="10025692at2759"/>
<feature type="coiled-coil region" evidence="1">
    <location>
        <begin position="160"/>
        <end position="194"/>
    </location>
</feature>
<dbReference type="Proteomes" id="UP000663829">
    <property type="component" value="Unassembled WGS sequence"/>
</dbReference>
<feature type="compositionally biased region" description="Low complexity" evidence="2">
    <location>
        <begin position="370"/>
        <end position="389"/>
    </location>
</feature>
<protein>
    <submittedName>
        <fullName evidence="3">Uncharacterized protein</fullName>
    </submittedName>
</protein>
<keyword evidence="1" id="KW-0175">Coiled coil</keyword>
<feature type="compositionally biased region" description="Polar residues" evidence="2">
    <location>
        <begin position="331"/>
        <end position="346"/>
    </location>
</feature>
<feature type="region of interest" description="Disordered" evidence="2">
    <location>
        <begin position="1"/>
        <end position="34"/>
    </location>
</feature>
<accession>A0A813NWF0</accession>
<feature type="compositionally biased region" description="Polar residues" evidence="2">
    <location>
        <begin position="395"/>
        <end position="404"/>
    </location>
</feature>
<sequence length="506" mass="58160">MSANISHQQHHSSQQQGNTPNTNSSNSNNNNPSPSCDDRTCSNAKCALCLHCSQQYCFIHFLKHNEQLSLNAENFTLSIDHLDDQLKNMSIDESLRKTIHHLDQWRKNLIKTIDYVYQEKLTSIKQNYIRLTNYLKQFQFEQTSHIQTVRHDLEQMKFIRHTYDREMRKIQTTIEQIRQNCKELKYDLILKERQIPNIYDSIECEIIWKRRSASNNNNSNTNNNNEEHIDDENGNSEEPVSATEEEEEEEYFMNSNEGGVHGISPSARIKTELLDSDCVELDNDILDNRYNNTTTTSSSSPSPTSYENCLLSFLIDPPHMNINDNSTPLPMIPSTLSQPPASSYDNKVTRGDSYHDSSYHRPMPHHHHSIQSSLPSLLPIKKQQQQHPQPRTKHSATANGNSLQLQNKKRRICMSCGKFYLQRHFRQCKRLSMMRQQQQQREEDVHKTPLSAGGNTQTTYKAIVVPSTTVPDITSSSVATTAPTSTTSTNSNHNTFSTYDISNNNQ</sequence>